<organism evidence="8 9">
    <name type="scientific">Octopus vulgaris</name>
    <name type="common">Common octopus</name>
    <dbReference type="NCBI Taxonomy" id="6645"/>
    <lineage>
        <taxon>Eukaryota</taxon>
        <taxon>Metazoa</taxon>
        <taxon>Spiralia</taxon>
        <taxon>Lophotrochozoa</taxon>
        <taxon>Mollusca</taxon>
        <taxon>Cephalopoda</taxon>
        <taxon>Coleoidea</taxon>
        <taxon>Octopodiformes</taxon>
        <taxon>Octopoda</taxon>
        <taxon>Incirrata</taxon>
        <taxon>Octopodidae</taxon>
        <taxon>Octopus</taxon>
    </lineage>
</organism>
<dbReference type="AlphaFoldDB" id="A0AA36BBR6"/>
<dbReference type="GO" id="GO:0006915">
    <property type="term" value="P:apoptotic process"/>
    <property type="evidence" value="ECO:0007669"/>
    <property type="project" value="InterPro"/>
</dbReference>
<dbReference type="SUPFAM" id="SSF52540">
    <property type="entry name" value="P-loop containing nucleoside triphosphate hydrolases"/>
    <property type="match status" value="1"/>
</dbReference>
<evidence type="ECO:0000256" key="6">
    <source>
        <dbReference type="ARBA" id="ARBA00023274"/>
    </source>
</evidence>
<dbReference type="InterPro" id="IPR019368">
    <property type="entry name" value="Ribosomal_mS29"/>
</dbReference>
<comment type="similarity">
    <text evidence="2">Belongs to the mitochondrion-specific ribosomal protein mS29 family.</text>
</comment>
<evidence type="ECO:0000313" key="9">
    <source>
        <dbReference type="Proteomes" id="UP001162480"/>
    </source>
</evidence>
<proteinExistence type="inferred from homology"/>
<keyword evidence="9" id="KW-1185">Reference proteome</keyword>
<evidence type="ECO:0000256" key="2">
    <source>
        <dbReference type="ARBA" id="ARBA00009863"/>
    </source>
</evidence>
<comment type="subcellular location">
    <subcellularLocation>
        <location evidence="1">Mitochondrion</location>
    </subcellularLocation>
</comment>
<dbReference type="InterPro" id="IPR008092">
    <property type="entry name" value="Ribosomal_mS29_met"/>
</dbReference>
<dbReference type="EMBL" id="OX597825">
    <property type="protein sequence ID" value="CAI9731475.1"/>
    <property type="molecule type" value="Genomic_DNA"/>
</dbReference>
<accession>A0AA36BBR6</accession>
<evidence type="ECO:0000256" key="1">
    <source>
        <dbReference type="ARBA" id="ARBA00004173"/>
    </source>
</evidence>
<evidence type="ECO:0000256" key="5">
    <source>
        <dbReference type="ARBA" id="ARBA00023128"/>
    </source>
</evidence>
<dbReference type="Pfam" id="PF10236">
    <property type="entry name" value="DAP3"/>
    <property type="match status" value="1"/>
</dbReference>
<name>A0AA36BBR6_OCTVU</name>
<dbReference type="Proteomes" id="UP001162480">
    <property type="component" value="Chromosome 12"/>
</dbReference>
<protein>
    <recommendedName>
        <fullName evidence="7">Small ribosomal subunit protein mS29</fullName>
    </recommendedName>
</protein>
<gene>
    <name evidence="8" type="ORF">OCTVUL_1B002219</name>
</gene>
<evidence type="ECO:0000313" key="8">
    <source>
        <dbReference type="EMBL" id="CAI9731475.1"/>
    </source>
</evidence>
<dbReference type="GO" id="GO:0003735">
    <property type="term" value="F:structural constituent of ribosome"/>
    <property type="evidence" value="ECO:0007669"/>
    <property type="project" value="TreeGrafter"/>
</dbReference>
<evidence type="ECO:0000256" key="4">
    <source>
        <dbReference type="ARBA" id="ARBA00022980"/>
    </source>
</evidence>
<dbReference type="PANTHER" id="PTHR12810">
    <property type="entry name" value="MITOCHONDRIAL 28S RIBOSOMAL PROTEIN S29"/>
    <property type="match status" value="1"/>
</dbReference>
<evidence type="ECO:0000256" key="7">
    <source>
        <dbReference type="ARBA" id="ARBA00035140"/>
    </source>
</evidence>
<keyword evidence="6" id="KW-0687">Ribonucleoprotein</keyword>
<reference evidence="8" key="1">
    <citation type="submission" date="2023-08" db="EMBL/GenBank/DDBJ databases">
        <authorList>
            <person name="Alioto T."/>
            <person name="Alioto T."/>
            <person name="Gomez Garrido J."/>
        </authorList>
    </citation>
    <scope>NUCLEOTIDE SEQUENCE</scope>
</reference>
<dbReference type="PANTHER" id="PTHR12810:SF0">
    <property type="entry name" value="SMALL RIBOSOMAL SUBUNIT PROTEIN MS29"/>
    <property type="match status" value="1"/>
</dbReference>
<keyword evidence="5" id="KW-0496">Mitochondrion</keyword>
<dbReference type="InterPro" id="IPR027417">
    <property type="entry name" value="P-loop_NTPase"/>
</dbReference>
<sequence length="421" mass="48278">MCEQHSGINPTEVMQSLRKLATSSLVWNRLECKLQTSIATTAAAATAAATISGKYSTLAQQFLEANQKKQFRTQIQDPEKHTKQHVGLYYTIPDADVKKCFETKGLSIVYQKQCQLFRETSIMVRQPALEIIDYIKNANYDHPVLRLMLYGERGVGKTLTLAHVIHFCAMQKWLLVHVHWPSMWKKAWREISMSTFKPGRIDFPLIAVDWLKLFKSQNEAFLQDIKTTSKYIWSKRESAEEGTTLSELIQFGLARPRYASDVVGIILKEVKKSASEKKHRVLVAVDGVNGLWGTTSVKDENYDYISCDKISLFHNFRKILKNDWSNGIVAGIVDIVANPSDQREKCTPHYLLQKEAFELLEPFIPVYVPEYNDKEILSCLDYYIDQLWLQNPKAKTEEGKKELIFLSNHNPMQLCKICASC</sequence>
<keyword evidence="3" id="KW-0809">Transit peptide</keyword>
<dbReference type="PRINTS" id="PR01716">
    <property type="entry name" value="DEATHASSOCP3"/>
</dbReference>
<evidence type="ECO:0000256" key="3">
    <source>
        <dbReference type="ARBA" id="ARBA00022946"/>
    </source>
</evidence>
<dbReference type="GO" id="GO:0005763">
    <property type="term" value="C:mitochondrial small ribosomal subunit"/>
    <property type="evidence" value="ECO:0007669"/>
    <property type="project" value="TreeGrafter"/>
</dbReference>
<keyword evidence="4" id="KW-0689">Ribosomal protein</keyword>